<dbReference type="EMBL" id="JACEIK010008886">
    <property type="protein sequence ID" value="MCE3051734.1"/>
    <property type="molecule type" value="Genomic_DNA"/>
</dbReference>
<reference evidence="1 2" key="1">
    <citation type="journal article" date="2021" name="BMC Genomics">
        <title>Datura genome reveals duplications of psychoactive alkaloid biosynthetic genes and high mutation rate following tissue culture.</title>
        <authorList>
            <person name="Rajewski A."/>
            <person name="Carter-House D."/>
            <person name="Stajich J."/>
            <person name="Litt A."/>
        </authorList>
    </citation>
    <scope>NUCLEOTIDE SEQUENCE [LARGE SCALE GENOMIC DNA]</scope>
    <source>
        <strain evidence="1">AR-01</strain>
    </source>
</reference>
<evidence type="ECO:0008006" key="3">
    <source>
        <dbReference type="Google" id="ProtNLM"/>
    </source>
</evidence>
<name>A0ABS8WP07_DATST</name>
<dbReference type="Proteomes" id="UP000823775">
    <property type="component" value="Unassembled WGS sequence"/>
</dbReference>
<accession>A0ABS8WP07</accession>
<sequence>MVKRRFKRILCRTGGSAIFWGLVGPHLIEILKKTLTSPGDASAVRRIKPTFYRFTFFLKIMPSALHLALSCRPAIQELDHNRGPPPGIQCFSNIFCIGDLPVVHGFALAVHRSNQFAECSYSHPSAFLCYEVEVRALTGGSPVQIGGSHV</sequence>
<comment type="caution">
    <text evidence="1">The sequence shown here is derived from an EMBL/GenBank/DDBJ whole genome shotgun (WGS) entry which is preliminary data.</text>
</comment>
<evidence type="ECO:0000313" key="1">
    <source>
        <dbReference type="EMBL" id="MCE3051734.1"/>
    </source>
</evidence>
<organism evidence="1 2">
    <name type="scientific">Datura stramonium</name>
    <name type="common">Jimsonweed</name>
    <name type="synonym">Common thornapple</name>
    <dbReference type="NCBI Taxonomy" id="4076"/>
    <lineage>
        <taxon>Eukaryota</taxon>
        <taxon>Viridiplantae</taxon>
        <taxon>Streptophyta</taxon>
        <taxon>Embryophyta</taxon>
        <taxon>Tracheophyta</taxon>
        <taxon>Spermatophyta</taxon>
        <taxon>Magnoliopsida</taxon>
        <taxon>eudicotyledons</taxon>
        <taxon>Gunneridae</taxon>
        <taxon>Pentapetalae</taxon>
        <taxon>asterids</taxon>
        <taxon>lamiids</taxon>
        <taxon>Solanales</taxon>
        <taxon>Solanaceae</taxon>
        <taxon>Solanoideae</taxon>
        <taxon>Datureae</taxon>
        <taxon>Datura</taxon>
    </lineage>
</organism>
<feature type="non-terminal residue" evidence="1">
    <location>
        <position position="150"/>
    </location>
</feature>
<proteinExistence type="predicted"/>
<gene>
    <name evidence="1" type="ORF">HAX54_050609</name>
</gene>
<protein>
    <recommendedName>
        <fullName evidence="3">Secreted protein</fullName>
    </recommendedName>
</protein>
<evidence type="ECO:0000313" key="2">
    <source>
        <dbReference type="Proteomes" id="UP000823775"/>
    </source>
</evidence>
<keyword evidence="2" id="KW-1185">Reference proteome</keyword>